<dbReference type="GO" id="GO:0035251">
    <property type="term" value="F:UDP-glucosyltransferase activity"/>
    <property type="evidence" value="ECO:0007669"/>
    <property type="project" value="InterPro"/>
</dbReference>
<evidence type="ECO:0000313" key="5">
    <source>
        <dbReference type="EMBL" id="GJN23616.1"/>
    </source>
</evidence>
<accession>A0AAV5EM69</accession>
<dbReference type="FunFam" id="3.40.50.2000:FF:000088">
    <property type="entry name" value="Glycosyltransferase"/>
    <property type="match status" value="1"/>
</dbReference>
<dbReference type="Pfam" id="PF00201">
    <property type="entry name" value="UDPGT"/>
    <property type="match status" value="1"/>
</dbReference>
<proteinExistence type="inferred from homology"/>
<dbReference type="AlphaFoldDB" id="A0AAV5EM69"/>
<dbReference type="FunFam" id="3.40.50.2000:FF:000037">
    <property type="entry name" value="Glycosyltransferase"/>
    <property type="match status" value="1"/>
</dbReference>
<name>A0AAV5EM69_ELECO</name>
<dbReference type="SUPFAM" id="SSF53756">
    <property type="entry name" value="UDP-Glycosyltransferase/glycogen phosphorylase"/>
    <property type="match status" value="1"/>
</dbReference>
<dbReference type="EMBL" id="BQKI01000076">
    <property type="protein sequence ID" value="GJN23616.1"/>
    <property type="molecule type" value="Genomic_DNA"/>
</dbReference>
<keyword evidence="3" id="KW-0808">Transferase</keyword>
<dbReference type="InterPro" id="IPR050481">
    <property type="entry name" value="UDP-glycosyltransf_plant"/>
</dbReference>
<organism evidence="5 6">
    <name type="scientific">Eleusine coracana subsp. coracana</name>
    <dbReference type="NCBI Taxonomy" id="191504"/>
    <lineage>
        <taxon>Eukaryota</taxon>
        <taxon>Viridiplantae</taxon>
        <taxon>Streptophyta</taxon>
        <taxon>Embryophyta</taxon>
        <taxon>Tracheophyta</taxon>
        <taxon>Spermatophyta</taxon>
        <taxon>Magnoliopsida</taxon>
        <taxon>Liliopsida</taxon>
        <taxon>Poales</taxon>
        <taxon>Poaceae</taxon>
        <taxon>PACMAD clade</taxon>
        <taxon>Chloridoideae</taxon>
        <taxon>Cynodonteae</taxon>
        <taxon>Eleusininae</taxon>
        <taxon>Eleusine</taxon>
    </lineage>
</organism>
<evidence type="ECO:0000313" key="6">
    <source>
        <dbReference type="Proteomes" id="UP001054889"/>
    </source>
</evidence>
<evidence type="ECO:0000256" key="1">
    <source>
        <dbReference type="ARBA" id="ARBA00009995"/>
    </source>
</evidence>
<protein>
    <recommendedName>
        <fullName evidence="7">Glycosyltransferase</fullName>
    </recommendedName>
</protein>
<feature type="region of interest" description="Disordered" evidence="4">
    <location>
        <begin position="162"/>
        <end position="185"/>
    </location>
</feature>
<reference evidence="5" key="1">
    <citation type="journal article" date="2018" name="DNA Res.">
        <title>Multiple hybrid de novo genome assembly of finger millet, an orphan allotetraploid crop.</title>
        <authorList>
            <person name="Hatakeyama M."/>
            <person name="Aluri S."/>
            <person name="Balachadran M.T."/>
            <person name="Sivarajan S.R."/>
            <person name="Patrignani A."/>
            <person name="Gruter S."/>
            <person name="Poveda L."/>
            <person name="Shimizu-Inatsugi R."/>
            <person name="Baeten J."/>
            <person name="Francoijs K.J."/>
            <person name="Nataraja K.N."/>
            <person name="Reddy Y.A.N."/>
            <person name="Phadnis S."/>
            <person name="Ravikumar R.L."/>
            <person name="Schlapbach R."/>
            <person name="Sreeman S.M."/>
            <person name="Shimizu K.K."/>
        </authorList>
    </citation>
    <scope>NUCLEOTIDE SEQUENCE</scope>
</reference>
<evidence type="ECO:0008006" key="7">
    <source>
        <dbReference type="Google" id="ProtNLM"/>
    </source>
</evidence>
<keyword evidence="2" id="KW-0328">Glycosyltransferase</keyword>
<evidence type="ECO:0000256" key="4">
    <source>
        <dbReference type="SAM" id="MobiDB-lite"/>
    </source>
</evidence>
<dbReference type="Proteomes" id="UP001054889">
    <property type="component" value="Unassembled WGS sequence"/>
</dbReference>
<dbReference type="PANTHER" id="PTHR48049">
    <property type="entry name" value="GLYCOSYLTRANSFERASE"/>
    <property type="match status" value="1"/>
</dbReference>
<evidence type="ECO:0000256" key="3">
    <source>
        <dbReference type="ARBA" id="ARBA00022679"/>
    </source>
</evidence>
<evidence type="ECO:0000256" key="2">
    <source>
        <dbReference type="ARBA" id="ARBA00022676"/>
    </source>
</evidence>
<dbReference type="InterPro" id="IPR002213">
    <property type="entry name" value="UDP_glucos_trans"/>
</dbReference>
<comment type="similarity">
    <text evidence="1">Belongs to the UDP-glycosyltransferase family.</text>
</comment>
<dbReference type="PANTHER" id="PTHR48049:SF60">
    <property type="entry name" value="UDP-GLYCOSYLTRANSFERASE 91B1"/>
    <property type="match status" value="1"/>
</dbReference>
<sequence length="466" mass="50636">MDGAADADSSPMHVVIFPWLAFGHLLPGLELARRLASRGHRVSFVSTPRNLARLPPLPPALAPRVDLVQLPLPRVDGLPDGAESTNDVPYDAFGLHRKAFDGLAAPFASFLDAACVPGGNRPDWIVVDNFHHWAAAAAVDRKVPCALLLHCPASIFAAIAGQPRPEHDDTGGEPQPPAAEPAFESEQRRTMFVNEDASGISIAQRLFSTLQSSSLVAMRTCVELEPDALARLPTLFGKPVVPFGLLPRSPDDSAAVNKDENDAVIMSWLDAQPAGSVVYVALGSEVPLPVEQVHELAHGLDLAGTRFLWALRKPNGVLDDDTDVLPPGFEQRTRGRGLVATGWVPQVRILAHAAVGAFLTHCGWNSTIEGILSGHALIMLPIYGDQGANARMMEARQVGVQVQRDEKDWSFGRHGVVRAVRAVMVEEESRRVFKMNAKKLQESVADKECHERCIDEFVQCLRSHSR</sequence>
<dbReference type="Gene3D" id="3.40.50.2000">
    <property type="entry name" value="Glycogen Phosphorylase B"/>
    <property type="match status" value="2"/>
</dbReference>
<gene>
    <name evidence="5" type="primary">gb11280</name>
    <name evidence="5" type="ORF">PR202_gb11280</name>
</gene>
<comment type="caution">
    <text evidence="5">The sequence shown here is derived from an EMBL/GenBank/DDBJ whole genome shotgun (WGS) entry which is preliminary data.</text>
</comment>
<dbReference type="CDD" id="cd03784">
    <property type="entry name" value="GT1_Gtf-like"/>
    <property type="match status" value="1"/>
</dbReference>
<keyword evidence="6" id="KW-1185">Reference proteome</keyword>
<reference evidence="5" key="2">
    <citation type="submission" date="2021-12" db="EMBL/GenBank/DDBJ databases">
        <title>Resequencing data analysis of finger millet.</title>
        <authorList>
            <person name="Hatakeyama M."/>
            <person name="Aluri S."/>
            <person name="Balachadran M.T."/>
            <person name="Sivarajan S.R."/>
            <person name="Poveda L."/>
            <person name="Shimizu-Inatsugi R."/>
            <person name="Schlapbach R."/>
            <person name="Sreeman S.M."/>
            <person name="Shimizu K.K."/>
        </authorList>
    </citation>
    <scope>NUCLEOTIDE SEQUENCE</scope>
</reference>